<evidence type="ECO:0000313" key="2">
    <source>
        <dbReference type="EMBL" id="KKY25669.1"/>
    </source>
</evidence>
<reference evidence="2 3" key="1">
    <citation type="submission" date="2015-03" db="EMBL/GenBank/DDBJ databases">
        <authorList>
            <person name="Morales-Cruz A."/>
            <person name="Amrine K.C."/>
            <person name="Cantu D."/>
        </authorList>
    </citation>
    <scope>NUCLEOTIDE SEQUENCE [LARGE SCALE GENOMIC DNA]</scope>
    <source>
        <strain evidence="2">DS831</strain>
    </source>
</reference>
<feature type="region of interest" description="Disordered" evidence="1">
    <location>
        <begin position="37"/>
        <end position="57"/>
    </location>
</feature>
<dbReference type="Gene3D" id="3.30.1780.10">
    <property type="entry name" value="ornithine cyclodeaminase, domain 1"/>
    <property type="match status" value="1"/>
</dbReference>
<protein>
    <submittedName>
        <fullName evidence="2">Putative proline utilization protein</fullName>
    </submittedName>
</protein>
<gene>
    <name evidence="2" type="ORF">UCDDS831_g02012</name>
</gene>
<dbReference type="InterPro" id="IPR023401">
    <property type="entry name" value="ODC_N"/>
</dbReference>
<dbReference type="AlphaFoldDB" id="A0A0G2ETX9"/>
<comment type="caution">
    <text evidence="2">The sequence shown here is derived from an EMBL/GenBank/DDBJ whole genome shotgun (WGS) entry which is preliminary data.</text>
</comment>
<reference evidence="2 3" key="2">
    <citation type="submission" date="2015-05" db="EMBL/GenBank/DDBJ databases">
        <title>Distinctive expansion of gene families associated with plant cell wall degradation and secondary metabolism in the genomes of grapevine trunk pathogens.</title>
        <authorList>
            <person name="Lawrence D.P."/>
            <person name="Travadon R."/>
            <person name="Rolshausen P.E."/>
            <person name="Baumgartner K."/>
        </authorList>
    </citation>
    <scope>NUCLEOTIDE SEQUENCE [LARGE SCALE GENOMIC DNA]</scope>
    <source>
        <strain evidence="2">DS831</strain>
    </source>
</reference>
<evidence type="ECO:0000313" key="3">
    <source>
        <dbReference type="Proteomes" id="UP000034182"/>
    </source>
</evidence>
<dbReference type="SUPFAM" id="SSF51735">
    <property type="entry name" value="NAD(P)-binding Rossmann-fold domains"/>
    <property type="match status" value="1"/>
</dbReference>
<dbReference type="Gene3D" id="3.40.50.720">
    <property type="entry name" value="NAD(P)-binding Rossmann-like Domain"/>
    <property type="match status" value="1"/>
</dbReference>
<name>A0A0G2ETX9_9PEZI</name>
<dbReference type="PANTHER" id="PTHR13812">
    <property type="entry name" value="KETIMINE REDUCTASE MU-CRYSTALLIN"/>
    <property type="match status" value="1"/>
</dbReference>
<proteinExistence type="predicted"/>
<dbReference type="Pfam" id="PF02423">
    <property type="entry name" value="OCD_Mu_crystall"/>
    <property type="match status" value="1"/>
</dbReference>
<organism evidence="2 3">
    <name type="scientific">Diplodia seriata</name>
    <dbReference type="NCBI Taxonomy" id="420778"/>
    <lineage>
        <taxon>Eukaryota</taxon>
        <taxon>Fungi</taxon>
        <taxon>Dikarya</taxon>
        <taxon>Ascomycota</taxon>
        <taxon>Pezizomycotina</taxon>
        <taxon>Dothideomycetes</taxon>
        <taxon>Dothideomycetes incertae sedis</taxon>
        <taxon>Botryosphaeriales</taxon>
        <taxon>Botryosphaeriaceae</taxon>
        <taxon>Diplodia</taxon>
    </lineage>
</organism>
<accession>A0A0G2ETX9</accession>
<sequence length="359" mass="39268">MLILTESDVSTILRTLTPQHATLFLTALTNALADFTKEKQQQENATSSPPPPQIHQPQRTFITTLPARDTVLVMPVSNTTTATTVKTITLPSAGPVKGSITVFAPDGELRGVINAAEVTAFRTALATMTVLTRWRHAPLRNLVVFGAGRQVEWHVRLALKLLPEGSIRRVSVFNRGEKRLREMEKGVLTELREAYPGVVFEAVAQEGAAQAYGESVKSRLGEADAVFCCTPSREPLFTKKDLLGEGRGAERPRFMSCIGSYKPEIQEIDTETLRAAARVWVDAKEECLVEAGELIRAGMKPEDMTEVGELFLQGADAKVEEEGLTLFKCVGFGLMDLVMGDKLLELAEQLGKGVKVEGF</sequence>
<dbReference type="GO" id="GO:0005737">
    <property type="term" value="C:cytoplasm"/>
    <property type="evidence" value="ECO:0007669"/>
    <property type="project" value="TreeGrafter"/>
</dbReference>
<dbReference type="PANTHER" id="PTHR13812:SF23">
    <property type="entry name" value="PRNX PROTEIN"/>
    <property type="match status" value="1"/>
</dbReference>
<dbReference type="EMBL" id="LAQI01000036">
    <property type="protein sequence ID" value="KKY25669.1"/>
    <property type="molecule type" value="Genomic_DNA"/>
</dbReference>
<dbReference type="InterPro" id="IPR003462">
    <property type="entry name" value="ODC_Mu_crystall"/>
</dbReference>
<dbReference type="InterPro" id="IPR036291">
    <property type="entry name" value="NAD(P)-bd_dom_sf"/>
</dbReference>
<dbReference type="Proteomes" id="UP000034182">
    <property type="component" value="Unassembled WGS sequence"/>
</dbReference>
<evidence type="ECO:0000256" key="1">
    <source>
        <dbReference type="SAM" id="MobiDB-lite"/>
    </source>
</evidence>